<dbReference type="EMBL" id="CP026952">
    <property type="protein sequence ID" value="AWB93307.1"/>
    <property type="molecule type" value="Genomic_DNA"/>
</dbReference>
<keyword evidence="7" id="KW-1185">Reference proteome</keyword>
<keyword evidence="2" id="KW-1003">Cell membrane</keyword>
<keyword evidence="5" id="KW-0472">Membrane</keyword>
<dbReference type="Proteomes" id="UP000244384">
    <property type="component" value="Chromosome"/>
</dbReference>
<dbReference type="AlphaFoldDB" id="A0A2S0WPQ5"/>
<keyword evidence="4" id="KW-1133">Transmembrane helix</keyword>
<accession>A0A5F2EXI7</accession>
<evidence type="ECO:0000256" key="5">
    <source>
        <dbReference type="ARBA" id="ARBA00023136"/>
    </source>
</evidence>
<dbReference type="GO" id="GO:0005886">
    <property type="term" value="C:plasma membrane"/>
    <property type="evidence" value="ECO:0007669"/>
    <property type="project" value="UniProtKB-SubCell"/>
</dbReference>
<gene>
    <name evidence="6" type="ORF">C3E78_14420</name>
</gene>
<dbReference type="OrthoDB" id="7359894at2"/>
<keyword evidence="3" id="KW-0812">Transmembrane</keyword>
<accession>A0A2S0WPQ5</accession>
<evidence type="ECO:0000256" key="4">
    <source>
        <dbReference type="ARBA" id="ARBA00022989"/>
    </source>
</evidence>
<evidence type="ECO:0000256" key="2">
    <source>
        <dbReference type="ARBA" id="ARBA00022475"/>
    </source>
</evidence>
<sequence>MKKLTRNTEDRWVAGICSGVADYTGVDVTVVRLVLVVCTLLGAGSLLIGYLVAWVLIPKRTDTLWGRATDVPPTHDGPAPPSA</sequence>
<dbReference type="InterPro" id="IPR052027">
    <property type="entry name" value="PspC"/>
</dbReference>
<evidence type="ECO:0000256" key="1">
    <source>
        <dbReference type="ARBA" id="ARBA00004162"/>
    </source>
</evidence>
<protein>
    <submittedName>
        <fullName evidence="6">Uncharacterized protein</fullName>
    </submittedName>
</protein>
<reference evidence="7" key="1">
    <citation type="submission" date="2018-01" db="EMBL/GenBank/DDBJ databases">
        <authorList>
            <person name="Li J."/>
        </authorList>
    </citation>
    <scope>NUCLEOTIDE SEQUENCE [LARGE SCALE GENOMIC DNA]</scope>
    <source>
        <strain evidence="7">592</strain>
    </source>
</reference>
<evidence type="ECO:0000313" key="7">
    <source>
        <dbReference type="Proteomes" id="UP000244384"/>
    </source>
</evidence>
<dbReference type="InterPro" id="IPR007168">
    <property type="entry name" value="Phageshock_PspC_N"/>
</dbReference>
<dbReference type="RefSeq" id="WP_108579557.1">
    <property type="nucleotide sequence ID" value="NZ_CP026952.1"/>
</dbReference>
<evidence type="ECO:0000313" key="6">
    <source>
        <dbReference type="EMBL" id="AWB93307.1"/>
    </source>
</evidence>
<dbReference type="KEGG" id="aez:C3E78_14420"/>
<organism evidence="6 7">
    <name type="scientific">Aeromicrobium chenweiae</name>
    <dbReference type="NCBI Taxonomy" id="2079793"/>
    <lineage>
        <taxon>Bacteria</taxon>
        <taxon>Bacillati</taxon>
        <taxon>Actinomycetota</taxon>
        <taxon>Actinomycetes</taxon>
        <taxon>Propionibacteriales</taxon>
        <taxon>Nocardioidaceae</taxon>
        <taxon>Aeromicrobium</taxon>
    </lineage>
</organism>
<proteinExistence type="predicted"/>
<evidence type="ECO:0000256" key="3">
    <source>
        <dbReference type="ARBA" id="ARBA00022692"/>
    </source>
</evidence>
<dbReference type="Pfam" id="PF04024">
    <property type="entry name" value="PspC"/>
    <property type="match status" value="1"/>
</dbReference>
<name>A0A2S0WPQ5_9ACTN</name>
<dbReference type="PANTHER" id="PTHR33885">
    <property type="entry name" value="PHAGE SHOCK PROTEIN C"/>
    <property type="match status" value="1"/>
</dbReference>
<dbReference type="PANTHER" id="PTHR33885:SF3">
    <property type="entry name" value="PHAGE SHOCK PROTEIN C"/>
    <property type="match status" value="1"/>
</dbReference>
<comment type="subcellular location">
    <subcellularLocation>
        <location evidence="1">Cell membrane</location>
        <topology evidence="1">Single-pass membrane protein</topology>
    </subcellularLocation>
</comment>